<name>A0A1R1YRZ0_9FUNG</name>
<feature type="region of interest" description="Disordered" evidence="1">
    <location>
        <begin position="1"/>
        <end position="20"/>
    </location>
</feature>
<sequence>METTDTSAHKEQSPSWANVVRAKTKPPDIIRKYESKFVPISLFKMAAGNDPLKMKSAYLGGTSLKLGVSMKESNDNIEDFVENILVQLGEIQTFFEIDNRR</sequence>
<reference evidence="3" key="1">
    <citation type="submission" date="2017-01" db="EMBL/GenBank/DDBJ databases">
        <authorList>
            <person name="Wang Y."/>
            <person name="White M."/>
            <person name="Kvist S."/>
            <person name="Moncalvo J.-M."/>
        </authorList>
    </citation>
    <scope>NUCLEOTIDE SEQUENCE [LARGE SCALE GENOMIC DNA]</scope>
    <source>
        <strain evidence="3">ID-206-W2</strain>
    </source>
</reference>
<comment type="caution">
    <text evidence="2">The sequence shown here is derived from an EMBL/GenBank/DDBJ whole genome shotgun (WGS) entry which is preliminary data.</text>
</comment>
<evidence type="ECO:0000256" key="1">
    <source>
        <dbReference type="SAM" id="MobiDB-lite"/>
    </source>
</evidence>
<dbReference type="Proteomes" id="UP000187429">
    <property type="component" value="Unassembled WGS sequence"/>
</dbReference>
<protein>
    <submittedName>
        <fullName evidence="2">Uncharacterized protein</fullName>
    </submittedName>
</protein>
<proteinExistence type="predicted"/>
<evidence type="ECO:0000313" key="3">
    <source>
        <dbReference type="Proteomes" id="UP000187429"/>
    </source>
</evidence>
<dbReference type="AlphaFoldDB" id="A0A1R1YRZ0"/>
<keyword evidence="3" id="KW-1185">Reference proteome</keyword>
<accession>A0A1R1YRZ0</accession>
<evidence type="ECO:0000313" key="2">
    <source>
        <dbReference type="EMBL" id="OMJ29630.1"/>
    </source>
</evidence>
<organism evidence="2 3">
    <name type="scientific">Smittium culicis</name>
    <dbReference type="NCBI Taxonomy" id="133412"/>
    <lineage>
        <taxon>Eukaryota</taxon>
        <taxon>Fungi</taxon>
        <taxon>Fungi incertae sedis</taxon>
        <taxon>Zoopagomycota</taxon>
        <taxon>Kickxellomycotina</taxon>
        <taxon>Harpellomycetes</taxon>
        <taxon>Harpellales</taxon>
        <taxon>Legeriomycetaceae</taxon>
        <taxon>Smittium</taxon>
    </lineage>
</organism>
<dbReference type="EMBL" id="LSSM01000230">
    <property type="protein sequence ID" value="OMJ29630.1"/>
    <property type="molecule type" value="Genomic_DNA"/>
</dbReference>
<gene>
    <name evidence="2" type="ORF">AYI69_g859</name>
</gene>